<dbReference type="AlphaFoldDB" id="C0P9C3"/>
<organism evidence="1">
    <name type="scientific">Zea mays</name>
    <name type="common">Maize</name>
    <dbReference type="NCBI Taxonomy" id="4577"/>
    <lineage>
        <taxon>Eukaryota</taxon>
        <taxon>Viridiplantae</taxon>
        <taxon>Streptophyta</taxon>
        <taxon>Embryophyta</taxon>
        <taxon>Tracheophyta</taxon>
        <taxon>Spermatophyta</taxon>
        <taxon>Magnoliopsida</taxon>
        <taxon>Liliopsida</taxon>
        <taxon>Poales</taxon>
        <taxon>Poaceae</taxon>
        <taxon>PACMAD clade</taxon>
        <taxon>Panicoideae</taxon>
        <taxon>Andropogonodae</taxon>
        <taxon>Andropogoneae</taxon>
        <taxon>Tripsacinae</taxon>
        <taxon>Zea</taxon>
    </lineage>
</organism>
<proteinExistence type="evidence at transcript level"/>
<name>C0P9C3_MAIZE</name>
<sequence length="89" mass="9699">MSTVDSGMRFLGFLVEAFKKSLWFSISGGAKLARVVEPGSCSNQWRAPIIAPLMGRWRCFSVAVISCCPTPRLKGAVQPSLLSPNTQVR</sequence>
<protein>
    <submittedName>
        <fullName evidence="1">Uncharacterized protein</fullName>
    </submittedName>
</protein>
<dbReference type="EMBL" id="BT064892">
    <property type="protein sequence ID" value="ACN30768.1"/>
    <property type="molecule type" value="mRNA"/>
</dbReference>
<reference evidence="1" key="1">
    <citation type="journal article" date="2009" name="PLoS Genet.">
        <title>Sequencing, mapping, and analysis of 27,455 maize full-length cDNAs.</title>
        <authorList>
            <person name="Soderlund C."/>
            <person name="Descour A."/>
            <person name="Kudrna D."/>
            <person name="Bomhoff M."/>
            <person name="Boyd L."/>
            <person name="Currie J."/>
            <person name="Angelova A."/>
            <person name="Collura K."/>
            <person name="Wissotski M."/>
            <person name="Ashley E."/>
            <person name="Morrow D."/>
            <person name="Fernandes J."/>
            <person name="Walbot V."/>
            <person name="Yu Y."/>
        </authorList>
    </citation>
    <scope>NUCLEOTIDE SEQUENCE</scope>
    <source>
        <strain evidence="1">B73</strain>
    </source>
</reference>
<accession>C0P9C3</accession>
<evidence type="ECO:0000313" key="1">
    <source>
        <dbReference type="EMBL" id="ACN30768.1"/>
    </source>
</evidence>